<dbReference type="GeneID" id="100367170"/>
<dbReference type="RefSeq" id="XP_002736482.1">
    <property type="nucleotide sequence ID" value="XM_002736436.2"/>
</dbReference>
<evidence type="ECO:0000256" key="6">
    <source>
        <dbReference type="ARBA" id="ARBA00023002"/>
    </source>
</evidence>
<evidence type="ECO:0000256" key="1">
    <source>
        <dbReference type="ARBA" id="ARBA00004141"/>
    </source>
</evidence>
<name>A0ABM0GSL9_SACKO</name>
<keyword evidence="6 9" id="KW-0560">Oxidoreductase</keyword>
<dbReference type="PANTHER" id="PTHR12879">
    <property type="entry name" value="SPHINGOLIPID DELTA 4 DESATURASE/C-4 HYDROXYLASE PROTEIN DES2"/>
    <property type="match status" value="1"/>
</dbReference>
<keyword evidence="12" id="KW-1185">Reference proteome</keyword>
<keyword evidence="7 9" id="KW-0443">Lipid metabolism</keyword>
<evidence type="ECO:0000313" key="13">
    <source>
        <dbReference type="RefSeq" id="XP_002736482.1"/>
    </source>
</evidence>
<comment type="subcellular location">
    <subcellularLocation>
        <location evidence="1">Membrane</location>
        <topology evidence="1">Multi-pass membrane protein</topology>
    </subcellularLocation>
</comment>
<organism evidence="12 13">
    <name type="scientific">Saccoglossus kowalevskii</name>
    <name type="common">Acorn worm</name>
    <dbReference type="NCBI Taxonomy" id="10224"/>
    <lineage>
        <taxon>Eukaryota</taxon>
        <taxon>Metazoa</taxon>
        <taxon>Hemichordata</taxon>
        <taxon>Enteropneusta</taxon>
        <taxon>Harrimaniidae</taxon>
        <taxon>Saccoglossus</taxon>
    </lineage>
</organism>
<dbReference type="InterPro" id="IPR013866">
    <property type="entry name" value="Sphingolipid_d4-desaturase_N"/>
</dbReference>
<evidence type="ECO:0000256" key="10">
    <source>
        <dbReference type="SAM" id="Phobius"/>
    </source>
</evidence>
<dbReference type="Pfam" id="PF00487">
    <property type="entry name" value="FA_desaturase"/>
    <property type="match status" value="1"/>
</dbReference>
<evidence type="ECO:0000256" key="2">
    <source>
        <dbReference type="ARBA" id="ARBA00006146"/>
    </source>
</evidence>
<proteinExistence type="inferred from homology"/>
<dbReference type="InterPro" id="IPR011388">
    <property type="entry name" value="DES1/DES2"/>
</dbReference>
<reference evidence="13" key="1">
    <citation type="submission" date="2025-08" db="UniProtKB">
        <authorList>
            <consortium name="RefSeq"/>
        </authorList>
    </citation>
    <scope>IDENTIFICATION</scope>
    <source>
        <tissue evidence="13">Testes</tissue>
    </source>
</reference>
<evidence type="ECO:0000256" key="5">
    <source>
        <dbReference type="ARBA" id="ARBA00022989"/>
    </source>
</evidence>
<feature type="transmembrane region" description="Helical" evidence="10">
    <location>
        <begin position="43"/>
        <end position="76"/>
    </location>
</feature>
<feature type="domain" description="Sphingolipid delta4-desaturase N-terminal" evidence="11">
    <location>
        <begin position="5"/>
        <end position="43"/>
    </location>
</feature>
<feature type="transmembrane region" description="Helical" evidence="10">
    <location>
        <begin position="184"/>
        <end position="204"/>
    </location>
</feature>
<evidence type="ECO:0000256" key="9">
    <source>
        <dbReference type="PIRNR" id="PIRNR017228"/>
    </source>
</evidence>
<dbReference type="Proteomes" id="UP000694865">
    <property type="component" value="Unplaced"/>
</dbReference>
<keyword evidence="4 10" id="KW-0812">Transmembrane</keyword>
<comment type="similarity">
    <text evidence="2 9">Belongs to the fatty acid desaturase type 1 family. DEGS subfamily.</text>
</comment>
<evidence type="ECO:0000256" key="3">
    <source>
        <dbReference type="ARBA" id="ARBA00012021"/>
    </source>
</evidence>
<sequence length="327" mass="38027">MGASVTRDEFEWVYTEQPHAVRRREMLAKYPQIKKLMGHDTAIVKYVFLVVALQIFACWLLQSASWGTIIIIAYVFGGTMNKCMQAAMHEISHNLAFGHSRPMWNRHLGIISNLPLGVPAFISFKKYHTEHHRYLAMDELDPDIPSELECKLFRNTFTKIIFVLLLPFTYSLRPFIRRPRPISIYEIYNAVAAISCDALLYYMWGFKPVAYLVISTILGGGIHPLGAHAIAEHYLFQKGFETYSYYGPLNMLTFNLGYHWEHHDFPNIPYTRLPQLQKIAPEYYVNQPKVSSWPGTIWKFIFDPELGPYARIKRPRGNVNPDKYRDD</sequence>
<gene>
    <name evidence="13" type="primary">LOC100367170</name>
</gene>
<protein>
    <recommendedName>
        <fullName evidence="3">sphingolipid 4-desaturase</fullName>
        <ecNumber evidence="3">1.14.19.17</ecNumber>
    </recommendedName>
</protein>
<dbReference type="SMART" id="SM01269">
    <property type="entry name" value="Lipid_DES"/>
    <property type="match status" value="1"/>
</dbReference>
<dbReference type="PANTHER" id="PTHR12879:SF8">
    <property type="entry name" value="SPHINGOLIPID DELTA(4)-DESATURASE DES1"/>
    <property type="match status" value="1"/>
</dbReference>
<evidence type="ECO:0000256" key="7">
    <source>
        <dbReference type="ARBA" id="ARBA00023098"/>
    </source>
</evidence>
<dbReference type="CDD" id="cd03508">
    <property type="entry name" value="Delta4-sphingolipid-FADS-like"/>
    <property type="match status" value="1"/>
</dbReference>
<keyword evidence="5 10" id="KW-1133">Transmembrane helix</keyword>
<dbReference type="Pfam" id="PF08557">
    <property type="entry name" value="Lipid_DES"/>
    <property type="match status" value="1"/>
</dbReference>
<keyword evidence="8 9" id="KW-0472">Membrane</keyword>
<feature type="transmembrane region" description="Helical" evidence="10">
    <location>
        <begin position="152"/>
        <end position="172"/>
    </location>
</feature>
<feature type="transmembrane region" description="Helical" evidence="10">
    <location>
        <begin position="210"/>
        <end position="231"/>
    </location>
</feature>
<dbReference type="EC" id="1.14.19.17" evidence="3"/>
<accession>A0ABM0GSL9</accession>
<dbReference type="PIRSF" id="PIRSF017228">
    <property type="entry name" value="Sphnglp_dlt4_des"/>
    <property type="match status" value="1"/>
</dbReference>
<evidence type="ECO:0000313" key="12">
    <source>
        <dbReference type="Proteomes" id="UP000694865"/>
    </source>
</evidence>
<evidence type="ECO:0000256" key="4">
    <source>
        <dbReference type="ARBA" id="ARBA00022692"/>
    </source>
</evidence>
<evidence type="ECO:0000256" key="8">
    <source>
        <dbReference type="ARBA" id="ARBA00023136"/>
    </source>
</evidence>
<dbReference type="InterPro" id="IPR005804">
    <property type="entry name" value="FA_desaturase_dom"/>
</dbReference>
<evidence type="ECO:0000259" key="11">
    <source>
        <dbReference type="SMART" id="SM01269"/>
    </source>
</evidence>